<dbReference type="EC" id="1.16.1.1" evidence="4"/>
<keyword evidence="12 19" id="KW-0560">Oxidoreductase</keyword>
<evidence type="ECO:0000256" key="3">
    <source>
        <dbReference type="ARBA" id="ARBA00011738"/>
    </source>
</evidence>
<evidence type="ECO:0000256" key="4">
    <source>
        <dbReference type="ARBA" id="ARBA00012661"/>
    </source>
</evidence>
<dbReference type="FunFam" id="3.30.390.30:FF:000001">
    <property type="entry name" value="Dihydrolipoyl dehydrogenase"/>
    <property type="match status" value="1"/>
</dbReference>
<evidence type="ECO:0000256" key="2">
    <source>
        <dbReference type="ARBA" id="ARBA00007532"/>
    </source>
</evidence>
<reference evidence="19" key="1">
    <citation type="submission" date="2018-06" db="EMBL/GenBank/DDBJ databases">
        <authorList>
            <person name="Zhirakovskaya E."/>
        </authorList>
    </citation>
    <scope>NUCLEOTIDE SEQUENCE</scope>
</reference>
<dbReference type="EMBL" id="UOGB01000209">
    <property type="protein sequence ID" value="VAX21532.1"/>
    <property type="molecule type" value="Genomic_DNA"/>
</dbReference>
<sequence length="479" mass="51155">MSDSCGCEVTPEDTSNHLVIIGGGSAAFSAAIKASELGAKVTMINDGLPIGGTCVNVGCVPSKFMIRSSETIHKANSHGFDGLETNGRVADYKSVVSQQRRLVEELRHAKYINVVADLPDFKIIEGKGRLVSPNIVEVNGENIKADHILIATGASPKIPSVPGLDKSGYLTSTTALDLDKLPESIIVLGGRYIALEMAQMLSRFGCRVTMLQRSSRILPTEMEDLTGALTNYLTDEGIEIVTGVTLLNVSRTNGETTVEAIVDGAERTFKASQALVTTGRKPNTEDMGLEEAGIDLDENGFIKIDDNLRTSVENIYGAGDVIGEPMFVYTAAYEGALAVENAITGLSRAKDYTALPWVIFTDPQVAGVGLDEIEAKKQGIDAEASTLPLLHVPRSLAACDTRGFIKLIRDKNTDLLVGARILAPEGSELLMEVSLAIKHEITVKEIVSAFHPYLTLSEGIKLAAITFGKSVDKLSCCAV</sequence>
<evidence type="ECO:0000256" key="15">
    <source>
        <dbReference type="ARBA" id="ARBA00031725"/>
    </source>
</evidence>
<evidence type="ECO:0000256" key="12">
    <source>
        <dbReference type="ARBA" id="ARBA00023002"/>
    </source>
</evidence>
<dbReference type="NCBIfam" id="TIGR02053">
    <property type="entry name" value="MerA"/>
    <property type="match status" value="1"/>
</dbReference>
<evidence type="ECO:0000256" key="8">
    <source>
        <dbReference type="ARBA" id="ARBA00022723"/>
    </source>
</evidence>
<dbReference type="Gene3D" id="3.50.50.60">
    <property type="entry name" value="FAD/NAD(P)-binding domain"/>
    <property type="match status" value="2"/>
</dbReference>
<comment type="subunit">
    <text evidence="3">Homodimer.</text>
</comment>
<dbReference type="InterPro" id="IPR036188">
    <property type="entry name" value="FAD/NAD-bd_sf"/>
</dbReference>
<evidence type="ECO:0000259" key="17">
    <source>
        <dbReference type="Pfam" id="PF02852"/>
    </source>
</evidence>
<dbReference type="SUPFAM" id="SSF51905">
    <property type="entry name" value="FAD/NAD(P)-binding domain"/>
    <property type="match status" value="1"/>
</dbReference>
<dbReference type="GO" id="GO:0003955">
    <property type="term" value="F:NAD(P)H dehydrogenase (quinone) activity"/>
    <property type="evidence" value="ECO:0007669"/>
    <property type="project" value="TreeGrafter"/>
</dbReference>
<evidence type="ECO:0000256" key="10">
    <source>
        <dbReference type="ARBA" id="ARBA00022857"/>
    </source>
</evidence>
<evidence type="ECO:0000256" key="1">
    <source>
        <dbReference type="ARBA" id="ARBA00001974"/>
    </source>
</evidence>
<evidence type="ECO:0000256" key="16">
    <source>
        <dbReference type="ARBA" id="ARBA00048984"/>
    </source>
</evidence>
<proteinExistence type="inferred from homology"/>
<dbReference type="PIRSF" id="PIRSF000350">
    <property type="entry name" value="Mercury_reductase_MerA"/>
    <property type="match status" value="1"/>
</dbReference>
<feature type="domain" description="FAD/NAD(P)-binding" evidence="18">
    <location>
        <begin position="17"/>
        <end position="335"/>
    </location>
</feature>
<dbReference type="InterPro" id="IPR012999">
    <property type="entry name" value="Pyr_OxRdtase_I_AS"/>
</dbReference>
<dbReference type="PRINTS" id="PR00368">
    <property type="entry name" value="FADPNR"/>
</dbReference>
<evidence type="ECO:0000256" key="11">
    <source>
        <dbReference type="ARBA" id="ARBA00022914"/>
    </source>
</evidence>
<dbReference type="InterPro" id="IPR016156">
    <property type="entry name" value="FAD/NAD-linked_Rdtase_dimer_sf"/>
</dbReference>
<keyword evidence="10" id="KW-0521">NADP</keyword>
<gene>
    <name evidence="19" type="ORF">MNBD_NITROSPINAE03-1638</name>
</gene>
<name>A0A3B1C0E1_9ZZZZ</name>
<dbReference type="PANTHER" id="PTHR43014">
    <property type="entry name" value="MERCURIC REDUCTASE"/>
    <property type="match status" value="1"/>
</dbReference>
<comment type="similarity">
    <text evidence="2">Belongs to the class-I pyridine nucleotide-disulfide oxidoreductase family.</text>
</comment>
<dbReference type="InterPro" id="IPR001100">
    <property type="entry name" value="Pyr_nuc-diS_OxRdtase"/>
</dbReference>
<evidence type="ECO:0000256" key="7">
    <source>
        <dbReference type="ARBA" id="ARBA00022630"/>
    </source>
</evidence>
<dbReference type="Pfam" id="PF02852">
    <property type="entry name" value="Pyr_redox_dim"/>
    <property type="match status" value="1"/>
</dbReference>
<dbReference type="GO" id="GO:0050661">
    <property type="term" value="F:NADP binding"/>
    <property type="evidence" value="ECO:0007669"/>
    <property type="project" value="InterPro"/>
</dbReference>
<comment type="cofactor">
    <cofactor evidence="1">
        <name>FAD</name>
        <dbReference type="ChEBI" id="CHEBI:57692"/>
    </cofactor>
</comment>
<dbReference type="SUPFAM" id="SSF55424">
    <property type="entry name" value="FAD/NAD-linked reductases, dimerisation (C-terminal) domain"/>
    <property type="match status" value="1"/>
</dbReference>
<dbReference type="PANTHER" id="PTHR43014:SF2">
    <property type="entry name" value="MERCURIC REDUCTASE"/>
    <property type="match status" value="1"/>
</dbReference>
<evidence type="ECO:0000259" key="18">
    <source>
        <dbReference type="Pfam" id="PF07992"/>
    </source>
</evidence>
<comment type="catalytic activity">
    <reaction evidence="16">
        <text>Hg + NADP(+) + H(+) = Hg(2+) + NADPH</text>
        <dbReference type="Rhea" id="RHEA:23856"/>
        <dbReference type="ChEBI" id="CHEBI:15378"/>
        <dbReference type="ChEBI" id="CHEBI:16170"/>
        <dbReference type="ChEBI" id="CHEBI:16793"/>
        <dbReference type="ChEBI" id="CHEBI:57783"/>
        <dbReference type="ChEBI" id="CHEBI:58349"/>
        <dbReference type="EC" id="1.16.1.1"/>
    </reaction>
</comment>
<dbReference type="PRINTS" id="PR00411">
    <property type="entry name" value="PNDRDTASEI"/>
</dbReference>
<dbReference type="GO" id="GO:0050787">
    <property type="term" value="P:detoxification of mercury ion"/>
    <property type="evidence" value="ECO:0007669"/>
    <property type="project" value="InterPro"/>
</dbReference>
<accession>A0A3B1C0E1</accession>
<dbReference type="GO" id="GO:0045340">
    <property type="term" value="F:mercury ion binding"/>
    <property type="evidence" value="ECO:0007669"/>
    <property type="project" value="InterPro"/>
</dbReference>
<dbReference type="GO" id="GO:0050660">
    <property type="term" value="F:flavin adenine dinucleotide binding"/>
    <property type="evidence" value="ECO:0007669"/>
    <property type="project" value="InterPro"/>
</dbReference>
<evidence type="ECO:0000313" key="19">
    <source>
        <dbReference type="EMBL" id="VAX21532.1"/>
    </source>
</evidence>
<keyword evidence="9" id="KW-0274">FAD</keyword>
<keyword evidence="7" id="KW-0285">Flavoprotein</keyword>
<dbReference type="AlphaFoldDB" id="A0A3B1C0E1"/>
<evidence type="ECO:0000256" key="14">
    <source>
        <dbReference type="ARBA" id="ARBA00023284"/>
    </source>
</evidence>
<dbReference type="GO" id="GO:0016152">
    <property type="term" value="F:mercury (II) reductase (NADP+) activity"/>
    <property type="evidence" value="ECO:0007669"/>
    <property type="project" value="UniProtKB-EC"/>
</dbReference>
<dbReference type="PROSITE" id="PS00076">
    <property type="entry name" value="PYRIDINE_REDOX_1"/>
    <property type="match status" value="1"/>
</dbReference>
<evidence type="ECO:0000256" key="9">
    <source>
        <dbReference type="ARBA" id="ARBA00022827"/>
    </source>
</evidence>
<keyword evidence="13" id="KW-1015">Disulfide bond</keyword>
<keyword evidence="14" id="KW-0676">Redox-active center</keyword>
<keyword evidence="6" id="KW-0475">Mercuric resistance</keyword>
<feature type="domain" description="Pyridine nucleotide-disulphide oxidoreductase dimerisation" evidence="17">
    <location>
        <begin position="356"/>
        <end position="463"/>
    </location>
</feature>
<dbReference type="Gene3D" id="3.30.390.30">
    <property type="match status" value="1"/>
</dbReference>
<evidence type="ECO:0000256" key="6">
    <source>
        <dbReference type="ARBA" id="ARBA00022466"/>
    </source>
</evidence>
<dbReference type="Pfam" id="PF07992">
    <property type="entry name" value="Pyr_redox_2"/>
    <property type="match status" value="1"/>
</dbReference>
<evidence type="ECO:0000256" key="13">
    <source>
        <dbReference type="ARBA" id="ARBA00023157"/>
    </source>
</evidence>
<keyword evidence="8" id="KW-0479">Metal-binding</keyword>
<organism evidence="19">
    <name type="scientific">hydrothermal vent metagenome</name>
    <dbReference type="NCBI Taxonomy" id="652676"/>
    <lineage>
        <taxon>unclassified sequences</taxon>
        <taxon>metagenomes</taxon>
        <taxon>ecological metagenomes</taxon>
    </lineage>
</organism>
<evidence type="ECO:0000256" key="5">
    <source>
        <dbReference type="ARBA" id="ARBA00014791"/>
    </source>
</evidence>
<dbReference type="InterPro" id="IPR023753">
    <property type="entry name" value="FAD/NAD-binding_dom"/>
</dbReference>
<dbReference type="InterPro" id="IPR021179">
    <property type="entry name" value="Mercury_reductase_MerA"/>
</dbReference>
<protein>
    <recommendedName>
        <fullName evidence="5">Mercuric reductase</fullName>
        <ecNumber evidence="4">1.16.1.1</ecNumber>
    </recommendedName>
    <alternativeName>
        <fullName evidence="15">Hg(II) reductase</fullName>
    </alternativeName>
</protein>
<dbReference type="InterPro" id="IPR004099">
    <property type="entry name" value="Pyr_nucl-diS_OxRdtase_dimer"/>
</dbReference>
<keyword evidence="11" id="KW-0476">Mercury</keyword>
<dbReference type="GO" id="GO:0016668">
    <property type="term" value="F:oxidoreductase activity, acting on a sulfur group of donors, NAD(P) as acceptor"/>
    <property type="evidence" value="ECO:0007669"/>
    <property type="project" value="InterPro"/>
</dbReference>